<dbReference type="InterPro" id="IPR009009">
    <property type="entry name" value="RlpA-like_DPBB"/>
</dbReference>
<feature type="domain" description="RlpA-like protein double-psi beta-barrel" evidence="5">
    <location>
        <begin position="89"/>
        <end position="175"/>
    </location>
</feature>
<dbReference type="PROSITE" id="PS51318">
    <property type="entry name" value="TAT"/>
    <property type="match status" value="1"/>
</dbReference>
<evidence type="ECO:0000256" key="3">
    <source>
        <dbReference type="HAMAP-Rule" id="MF_02071"/>
    </source>
</evidence>
<reference evidence="7" key="1">
    <citation type="journal article" date="2019" name="Int. J. Syst. Evol. Microbiol.">
        <title>The Global Catalogue of Microorganisms (GCM) 10K type strain sequencing project: providing services to taxonomists for standard genome sequencing and annotation.</title>
        <authorList>
            <consortium name="The Broad Institute Genomics Platform"/>
            <consortium name="The Broad Institute Genome Sequencing Center for Infectious Disease"/>
            <person name="Wu L."/>
            <person name="Ma J."/>
        </authorList>
    </citation>
    <scope>NUCLEOTIDE SEQUENCE [LARGE SCALE GENOMIC DNA]</scope>
    <source>
        <strain evidence="7">CGMCC 1.15959</strain>
    </source>
</reference>
<dbReference type="Gene3D" id="2.40.40.10">
    <property type="entry name" value="RlpA-like domain"/>
    <property type="match status" value="1"/>
</dbReference>
<feature type="signal peptide" evidence="3">
    <location>
        <begin position="1"/>
        <end position="34"/>
    </location>
</feature>
<dbReference type="Pfam" id="PF03330">
    <property type="entry name" value="DPBB_1"/>
    <property type="match status" value="1"/>
</dbReference>
<organism evidence="6 7">
    <name type="scientific">Tsuneonella deserti</name>
    <dbReference type="NCBI Taxonomy" id="2035528"/>
    <lineage>
        <taxon>Bacteria</taxon>
        <taxon>Pseudomonadati</taxon>
        <taxon>Pseudomonadota</taxon>
        <taxon>Alphaproteobacteria</taxon>
        <taxon>Sphingomonadales</taxon>
        <taxon>Erythrobacteraceae</taxon>
        <taxon>Tsuneonella</taxon>
    </lineage>
</organism>
<dbReference type="InterPro" id="IPR012997">
    <property type="entry name" value="RplA"/>
</dbReference>
<evidence type="ECO:0000256" key="4">
    <source>
        <dbReference type="RuleBase" id="RU003495"/>
    </source>
</evidence>
<dbReference type="SUPFAM" id="SSF50685">
    <property type="entry name" value="Barwin-like endoglucanases"/>
    <property type="match status" value="1"/>
</dbReference>
<dbReference type="PANTHER" id="PTHR34183:SF8">
    <property type="entry name" value="ENDOLYTIC PEPTIDOGLYCAN TRANSGLYCOSYLASE RLPA-RELATED"/>
    <property type="match status" value="1"/>
</dbReference>
<dbReference type="CDD" id="cd22268">
    <property type="entry name" value="DPBB_RlpA-like"/>
    <property type="match status" value="1"/>
</dbReference>
<protein>
    <recommendedName>
        <fullName evidence="3">Endolytic peptidoglycan transglycosylase RlpA</fullName>
        <ecNumber evidence="3">4.2.2.-</ecNumber>
    </recommendedName>
</protein>
<dbReference type="HAMAP" id="MF_02071">
    <property type="entry name" value="RlpA"/>
    <property type="match status" value="1"/>
</dbReference>
<dbReference type="InterPro" id="IPR036908">
    <property type="entry name" value="RlpA-like_sf"/>
</dbReference>
<sequence length="180" mass="18338" precursor="true">MKQTTISNRQAALRGLAFAAALMLPASASAPAFADTGSENFAASFAPINAAAASFVPSSGMVDVTKIDPVDEPALPSADSDNARIIGGGVASYYGNELAGNRTANGERFNPGALTAAHRTLPFGTKVRVTNAANGKSVVVRINDRGPFHGGRIIDLSKSAASQIGLVARGSGRVELAVLD</sequence>
<evidence type="ECO:0000256" key="2">
    <source>
        <dbReference type="ARBA" id="ARBA00023316"/>
    </source>
</evidence>
<dbReference type="InterPro" id="IPR034718">
    <property type="entry name" value="RlpA"/>
</dbReference>
<gene>
    <name evidence="3" type="primary">rlpA</name>
    <name evidence="6" type="ORF">GCM10011515_15050</name>
</gene>
<comment type="function">
    <text evidence="3">Lytic transglycosylase with a strong preference for naked glycan strands that lack stem peptides.</text>
</comment>
<keyword evidence="2 3" id="KW-0961">Cell wall biogenesis/degradation</keyword>
<evidence type="ECO:0000313" key="7">
    <source>
        <dbReference type="Proteomes" id="UP000619041"/>
    </source>
</evidence>
<dbReference type="EMBL" id="BMKL01000001">
    <property type="protein sequence ID" value="GGD96102.1"/>
    <property type="molecule type" value="Genomic_DNA"/>
</dbReference>
<dbReference type="Proteomes" id="UP000619041">
    <property type="component" value="Unassembled WGS sequence"/>
</dbReference>
<comment type="caution">
    <text evidence="6">The sequence shown here is derived from an EMBL/GenBank/DDBJ whole genome shotgun (WGS) entry which is preliminary data.</text>
</comment>
<dbReference type="RefSeq" id="WP_229658489.1">
    <property type="nucleotide sequence ID" value="NZ_BMKL01000001.1"/>
</dbReference>
<name>A0ABQ1S933_9SPHN</name>
<evidence type="ECO:0000256" key="1">
    <source>
        <dbReference type="ARBA" id="ARBA00023239"/>
    </source>
</evidence>
<dbReference type="NCBIfam" id="TIGR00413">
    <property type="entry name" value="rlpA"/>
    <property type="match status" value="1"/>
</dbReference>
<comment type="similarity">
    <text evidence="3 4">Belongs to the RlpA family.</text>
</comment>
<evidence type="ECO:0000259" key="5">
    <source>
        <dbReference type="Pfam" id="PF03330"/>
    </source>
</evidence>
<dbReference type="InterPro" id="IPR006311">
    <property type="entry name" value="TAT_signal"/>
</dbReference>
<proteinExistence type="inferred from homology"/>
<dbReference type="EC" id="4.2.2.-" evidence="3"/>
<dbReference type="PANTHER" id="PTHR34183">
    <property type="entry name" value="ENDOLYTIC PEPTIDOGLYCAN TRANSGLYCOSYLASE RLPA"/>
    <property type="match status" value="1"/>
</dbReference>
<keyword evidence="3" id="KW-0732">Signal</keyword>
<evidence type="ECO:0000313" key="6">
    <source>
        <dbReference type="EMBL" id="GGD96102.1"/>
    </source>
</evidence>
<accession>A0ABQ1S933</accession>
<keyword evidence="7" id="KW-1185">Reference proteome</keyword>
<feature type="chain" id="PRO_5044925989" description="Endolytic peptidoglycan transglycosylase RlpA" evidence="3">
    <location>
        <begin position="35"/>
        <end position="180"/>
    </location>
</feature>
<keyword evidence="1 3" id="KW-0456">Lyase</keyword>